<evidence type="ECO:0000259" key="12">
    <source>
        <dbReference type="Pfam" id="PF08496"/>
    </source>
</evidence>
<comment type="subcellular location">
    <subcellularLocation>
        <location evidence="1">Cell membrane</location>
    </subcellularLocation>
</comment>
<evidence type="ECO:0000256" key="4">
    <source>
        <dbReference type="ARBA" id="ARBA00022670"/>
    </source>
</evidence>
<evidence type="ECO:0000259" key="11">
    <source>
        <dbReference type="Pfam" id="PF01343"/>
    </source>
</evidence>
<keyword evidence="5 10" id="KW-0812">Transmembrane</keyword>
<keyword evidence="14" id="KW-1185">Reference proteome</keyword>
<dbReference type="PANTHER" id="PTHR42987:SF4">
    <property type="entry name" value="PROTEASE SOHB-RELATED"/>
    <property type="match status" value="1"/>
</dbReference>
<protein>
    <submittedName>
        <fullName evidence="13">Protease SohB</fullName>
        <ecNumber evidence="13">3.4.21.-</ecNumber>
    </submittedName>
</protein>
<evidence type="ECO:0000256" key="6">
    <source>
        <dbReference type="ARBA" id="ARBA00022801"/>
    </source>
</evidence>
<evidence type="ECO:0000256" key="3">
    <source>
        <dbReference type="ARBA" id="ARBA00022475"/>
    </source>
</evidence>
<dbReference type="Proteomes" id="UP001596996">
    <property type="component" value="Unassembled WGS sequence"/>
</dbReference>
<accession>A0ABW3I7J6</accession>
<evidence type="ECO:0000256" key="10">
    <source>
        <dbReference type="SAM" id="Phobius"/>
    </source>
</evidence>
<evidence type="ECO:0000256" key="8">
    <source>
        <dbReference type="ARBA" id="ARBA00022989"/>
    </source>
</evidence>
<dbReference type="Gene3D" id="3.90.226.10">
    <property type="entry name" value="2-enoyl-CoA Hydratase, Chain A, domain 1"/>
    <property type="match status" value="1"/>
</dbReference>
<evidence type="ECO:0000256" key="9">
    <source>
        <dbReference type="ARBA" id="ARBA00023136"/>
    </source>
</evidence>
<name>A0ABW3I7J6_9PAST</name>
<evidence type="ECO:0000256" key="2">
    <source>
        <dbReference type="ARBA" id="ARBA00008683"/>
    </source>
</evidence>
<dbReference type="PANTHER" id="PTHR42987">
    <property type="entry name" value="PEPTIDASE S49"/>
    <property type="match status" value="1"/>
</dbReference>
<dbReference type="InterPro" id="IPR013703">
    <property type="entry name" value="Peptidase_S49_N_proteobac"/>
</dbReference>
<dbReference type="GO" id="GO:0006508">
    <property type="term" value="P:proteolysis"/>
    <property type="evidence" value="ECO:0007669"/>
    <property type="project" value="UniProtKB-KW"/>
</dbReference>
<gene>
    <name evidence="13" type="primary">sohB</name>
    <name evidence="13" type="ORF">ACFQ02_03430</name>
</gene>
<evidence type="ECO:0000256" key="5">
    <source>
        <dbReference type="ARBA" id="ARBA00022692"/>
    </source>
</evidence>
<dbReference type="SUPFAM" id="SSF52096">
    <property type="entry name" value="ClpP/crotonase"/>
    <property type="match status" value="1"/>
</dbReference>
<dbReference type="RefSeq" id="WP_380819350.1">
    <property type="nucleotide sequence ID" value="NZ_JBHTJN010000008.1"/>
</dbReference>
<keyword evidence="6 13" id="KW-0378">Hydrolase</keyword>
<dbReference type="EC" id="3.4.21.-" evidence="13"/>
<evidence type="ECO:0000256" key="7">
    <source>
        <dbReference type="ARBA" id="ARBA00022825"/>
    </source>
</evidence>
<keyword evidence="3" id="KW-1003">Cell membrane</keyword>
<comment type="similarity">
    <text evidence="2">Belongs to the peptidase S49 family.</text>
</comment>
<evidence type="ECO:0000313" key="14">
    <source>
        <dbReference type="Proteomes" id="UP001596996"/>
    </source>
</evidence>
<feature type="domain" description="Peptidase S49" evidence="11">
    <location>
        <begin position="161"/>
        <end position="308"/>
    </location>
</feature>
<keyword evidence="9 10" id="KW-0472">Membrane</keyword>
<organism evidence="13 14">
    <name type="scientific">Seminibacterium arietis</name>
    <dbReference type="NCBI Taxonomy" id="1173502"/>
    <lineage>
        <taxon>Bacteria</taxon>
        <taxon>Pseudomonadati</taxon>
        <taxon>Pseudomonadota</taxon>
        <taxon>Gammaproteobacteria</taxon>
        <taxon>Pasteurellales</taxon>
        <taxon>Pasteurellaceae</taxon>
        <taxon>Seminibacterium</taxon>
    </lineage>
</organism>
<keyword evidence="7" id="KW-0720">Serine protease</keyword>
<proteinExistence type="inferred from homology"/>
<keyword evidence="8 10" id="KW-1133">Transmembrane helix</keyword>
<dbReference type="Pfam" id="PF01343">
    <property type="entry name" value="Peptidase_S49"/>
    <property type="match status" value="1"/>
</dbReference>
<dbReference type="Gene3D" id="6.20.330.10">
    <property type="match status" value="1"/>
</dbReference>
<dbReference type="EMBL" id="JBHTJN010000008">
    <property type="protein sequence ID" value="MFD0965905.1"/>
    <property type="molecule type" value="Genomic_DNA"/>
</dbReference>
<reference evidence="14" key="1">
    <citation type="journal article" date="2019" name="Int. J. Syst. Evol. Microbiol.">
        <title>The Global Catalogue of Microorganisms (GCM) 10K type strain sequencing project: providing services to taxonomists for standard genome sequencing and annotation.</title>
        <authorList>
            <consortium name="The Broad Institute Genomics Platform"/>
            <consortium name="The Broad Institute Genome Sequencing Center for Infectious Disease"/>
            <person name="Wu L."/>
            <person name="Ma J."/>
        </authorList>
    </citation>
    <scope>NUCLEOTIDE SEQUENCE [LARGE SCALE GENOMIC DNA]</scope>
    <source>
        <strain evidence="14">CCUG 61707</strain>
    </source>
</reference>
<dbReference type="CDD" id="cd07023">
    <property type="entry name" value="S49_Sppa_N_C"/>
    <property type="match status" value="1"/>
</dbReference>
<evidence type="ECO:0000256" key="1">
    <source>
        <dbReference type="ARBA" id="ARBA00004236"/>
    </source>
</evidence>
<dbReference type="InterPro" id="IPR029045">
    <property type="entry name" value="ClpP/crotonase-like_dom_sf"/>
</dbReference>
<dbReference type="InterPro" id="IPR002142">
    <property type="entry name" value="Peptidase_S49"/>
</dbReference>
<dbReference type="NCBIfam" id="NF008745">
    <property type="entry name" value="PRK11778.1"/>
    <property type="match status" value="1"/>
</dbReference>
<dbReference type="InterPro" id="IPR047272">
    <property type="entry name" value="S49_SppA_C"/>
</dbReference>
<feature type="domain" description="Peptidase S49 N-terminal proteobacteria" evidence="12">
    <location>
        <begin position="4"/>
        <end position="158"/>
    </location>
</feature>
<sequence>MWSEILIGYGIFILEILTVLLVIFAIVASVIALKQKRHHQSGQLVIANLSTEFEEKNKKLSNFYLNSATQKEIEKDRKKEQKIKIKQEKEDHKQGLEHRKPHLYVLTFKGDLLATQTESLREEINAIISVAKPEDEVLLRLESPGGSVPGYGLAASQLARLKQHNIKLTVAVDKVAASGGYMMACVADKIVSAPFAILGSIGVVAQMPNIHRLLKKHDVDVDVMTAGEYKRTMTLLGENTEKGKQKFQQELEEIHTLFKTFVLENRPHLDIDKIATGEYWLGKQALDLKLVDDITTSDDLILESIQNKTVLSVEYQIKKTLSQKLAKQLEQSVDNILLRWLKRNNRMLL</sequence>
<comment type="caution">
    <text evidence="13">The sequence shown here is derived from an EMBL/GenBank/DDBJ whole genome shotgun (WGS) entry which is preliminary data.</text>
</comment>
<feature type="transmembrane region" description="Helical" evidence="10">
    <location>
        <begin position="6"/>
        <end position="33"/>
    </location>
</feature>
<dbReference type="GO" id="GO:0008233">
    <property type="term" value="F:peptidase activity"/>
    <property type="evidence" value="ECO:0007669"/>
    <property type="project" value="UniProtKB-KW"/>
</dbReference>
<keyword evidence="4 13" id="KW-0645">Protease</keyword>
<evidence type="ECO:0000313" key="13">
    <source>
        <dbReference type="EMBL" id="MFD0965905.1"/>
    </source>
</evidence>
<dbReference type="Pfam" id="PF08496">
    <property type="entry name" value="Peptidase_S49_N"/>
    <property type="match status" value="1"/>
</dbReference>